<evidence type="ECO:0000256" key="3">
    <source>
        <dbReference type="SAM" id="MobiDB-lite"/>
    </source>
</evidence>
<keyword evidence="7" id="KW-1185">Reference proteome</keyword>
<dbReference type="InterPro" id="IPR001650">
    <property type="entry name" value="Helicase_C-like"/>
</dbReference>
<dbReference type="CDD" id="cd00085">
    <property type="entry name" value="HNHc"/>
    <property type="match status" value="1"/>
</dbReference>
<organism evidence="6 7">
    <name type="scientific">Sphagnum jensenii</name>
    <dbReference type="NCBI Taxonomy" id="128206"/>
    <lineage>
        <taxon>Eukaryota</taxon>
        <taxon>Viridiplantae</taxon>
        <taxon>Streptophyta</taxon>
        <taxon>Embryophyta</taxon>
        <taxon>Bryophyta</taxon>
        <taxon>Sphagnophytina</taxon>
        <taxon>Sphagnopsida</taxon>
        <taxon>Sphagnales</taxon>
        <taxon>Sphagnaceae</taxon>
        <taxon>Sphagnum</taxon>
    </lineage>
</organism>
<dbReference type="Pfam" id="PF01844">
    <property type="entry name" value="HNH"/>
    <property type="match status" value="1"/>
</dbReference>
<protein>
    <recommendedName>
        <fullName evidence="8">DNA annealing helicase and endonuclease ZRANB3</fullName>
    </recommendedName>
</protein>
<feature type="domain" description="Helicase C-terminal" evidence="5">
    <location>
        <begin position="557"/>
        <end position="712"/>
    </location>
</feature>
<feature type="compositionally biased region" description="Polar residues" evidence="3">
    <location>
        <begin position="1326"/>
        <end position="1341"/>
    </location>
</feature>
<feature type="region of interest" description="Disordered" evidence="3">
    <location>
        <begin position="1317"/>
        <end position="1341"/>
    </location>
</feature>
<dbReference type="InterPro" id="IPR000330">
    <property type="entry name" value="SNF2_N"/>
</dbReference>
<feature type="compositionally biased region" description="Low complexity" evidence="3">
    <location>
        <begin position="54"/>
        <end position="65"/>
    </location>
</feature>
<dbReference type="InterPro" id="IPR014001">
    <property type="entry name" value="Helicase_ATP-bd"/>
</dbReference>
<dbReference type="EMBL" id="OZ020106">
    <property type="protein sequence ID" value="CAK9258323.1"/>
    <property type="molecule type" value="Genomic_DNA"/>
</dbReference>
<dbReference type="SMART" id="SM00487">
    <property type="entry name" value="DEXDc"/>
    <property type="match status" value="1"/>
</dbReference>
<name>A0ABP0VV07_9BRYO</name>
<dbReference type="InterPro" id="IPR049730">
    <property type="entry name" value="SNF2/RAD54-like_C"/>
</dbReference>
<dbReference type="CDD" id="cd18010">
    <property type="entry name" value="DEXHc_HARP_SMARCAL1"/>
    <property type="match status" value="1"/>
</dbReference>
<sequence length="1372" mass="153291">MEVSEEQLQRMQTNRAAALQKRNASLRQWVPPKPNILARAEKPVFRCQTMSSRAQQPQQQVAAAASGKLGPSSGVMGERWLRDQLPRIGQTVRVVLEMCTPTKFKLLLSSNNGDQSSSFSQILLQHLSSMITSAKASEMGPWWPVYNLKDYDIVTDALKSMPGLLEYEPIPWPTRMVLERFLQAQPVDGCNIPVVEVEKLLERQLPDKLKESLLPFQWEGVRYALCRDGRCLLADEMGVGKTIQAIAIAACYREEWPLLVICPASLRLVWAEELERWLPFLSPSDVHLVFGRKNDPAKQMRMPKVVVVSYTMMKHLRRSMVSLKWGMLIVDESHNLRCTQKKLPCEETMAVLEVAQSVKRVVLLTGTPSLSRPFDIFHQVDCLWPGLLGKNKFEFASNYCGWQRNAPFQNFQNGRRLEELNILLRETVMVRRLKENVMAQLPPKRRQVICLQLSAVDVKEAWAASIVKDGAAQEELCKCGFTVKGACDCEDETPEDNDSDDEVNAPDKVERRGKKPAGAEISGCTLGEHGIGVAKLRGFQEWLLNNPVFAAASDPTGPQESNCSTQSKMIIFAHHHKVLDGIQEFVQKNAVEFVRIDGTTSAQDRMKYVNRFQNEFKVKVAIIGVTAGGVGLNLSAAQSVIFVELPKSASEMLQAEDRAHRLGQKNSINIYIFCAKGTADDIRWQSLSRSLEQVSTMTNGAEQAIPGLEVAAVINHASTPGPGAIETCLKFSDHDLNESMTSLKQNVATDANVDDVFLVSDTPMTFQNLSKTTPQMSETPACMVDSISTPEHLVVYNETSKTSHQMDGISSQPEGLAFSVKENSTVDFPATSLMFEVSSNTGRIHLYLLDLDLPKPLGINFRPEDLENLRTGTCEKGRSFPTWFVHSITHQDAAMSFWSQWSQLRPVIRKRLSGRPLLLPLSSELSCLKIQSQYTEGGLSKVRSIRRVTPSEEVGRAACPEGATWKKISFHKKSGLKESRTVQLWSVSGAPLCKFCQQPCKGISATRPECFDDLFCKSDCLADYLQRTSQRYLREELFELEQGVCVKCGLDCHNLVQHIQPLTLDDRTTYILQTAPQFDRHKCLLERLVRDPSEGNAWHADHIVPVADGGGECRLENMQTLCVVCHTNVTIEQNRQRRSELKRARQRLQMRVKRLNDRLNGRKRSRLEEGSLNLNDAEKRMQQELCDSSESDDDKELLEINVAGSAYSASSPNHNITNLRSTVLPVEDQGSLDEQPFDDKVLVKIKDKSSTYLASSSQTVVDLTTILDTAEDQESLGAQVTDDKTVADHKGSSSCSGLSRKQKVDVSLRAAILTVDDQESLDDNQDNNFSSESESHGCTNTAPAAEGLVSEESLFTKPFFSLKLLNTLLHRA</sequence>
<feature type="region of interest" description="Disordered" evidence="3">
    <location>
        <begin position="49"/>
        <end position="69"/>
    </location>
</feature>
<evidence type="ECO:0000256" key="1">
    <source>
        <dbReference type="ARBA" id="ARBA00022801"/>
    </source>
</evidence>
<dbReference type="Pfam" id="PF00176">
    <property type="entry name" value="SNF2-rel_dom"/>
    <property type="match status" value="1"/>
</dbReference>
<evidence type="ECO:0000259" key="4">
    <source>
        <dbReference type="PROSITE" id="PS51192"/>
    </source>
</evidence>
<reference evidence="6" key="1">
    <citation type="submission" date="2024-02" db="EMBL/GenBank/DDBJ databases">
        <authorList>
            <consortium name="ELIXIR-Norway"/>
            <consortium name="Elixir Norway"/>
        </authorList>
    </citation>
    <scope>NUCLEOTIDE SEQUENCE</scope>
</reference>
<accession>A0ABP0VV07</accession>
<feature type="domain" description="Helicase ATP-binding" evidence="4">
    <location>
        <begin position="222"/>
        <end position="386"/>
    </location>
</feature>
<dbReference type="PROSITE" id="PS51192">
    <property type="entry name" value="HELICASE_ATP_BIND_1"/>
    <property type="match status" value="1"/>
</dbReference>
<dbReference type="InterPro" id="IPR038718">
    <property type="entry name" value="SNF2-like_sf"/>
</dbReference>
<feature type="compositionally biased region" description="Acidic residues" evidence="3">
    <location>
        <begin position="491"/>
        <end position="504"/>
    </location>
</feature>
<dbReference type="PANTHER" id="PTHR45766">
    <property type="entry name" value="DNA ANNEALING HELICASE AND ENDONUCLEASE ZRANB3 FAMILY MEMBER"/>
    <property type="match status" value="1"/>
</dbReference>
<evidence type="ECO:0000313" key="6">
    <source>
        <dbReference type="EMBL" id="CAK9258323.1"/>
    </source>
</evidence>
<dbReference type="Gene3D" id="1.10.30.50">
    <property type="match status" value="1"/>
</dbReference>
<dbReference type="Pfam" id="PF00271">
    <property type="entry name" value="Helicase_C"/>
    <property type="match status" value="1"/>
</dbReference>
<dbReference type="InterPro" id="IPR002711">
    <property type="entry name" value="HNH"/>
</dbReference>
<dbReference type="SMART" id="SM00507">
    <property type="entry name" value="HNHc"/>
    <property type="match status" value="1"/>
</dbReference>
<evidence type="ECO:0000256" key="2">
    <source>
        <dbReference type="SAM" id="Coils"/>
    </source>
</evidence>
<dbReference type="Gene3D" id="3.40.50.300">
    <property type="entry name" value="P-loop containing nucleotide triphosphate hydrolases"/>
    <property type="match status" value="1"/>
</dbReference>
<dbReference type="CDD" id="cd18793">
    <property type="entry name" value="SF2_C_SNF"/>
    <property type="match status" value="1"/>
</dbReference>
<evidence type="ECO:0000313" key="7">
    <source>
        <dbReference type="Proteomes" id="UP001497444"/>
    </source>
</evidence>
<feature type="coiled-coil region" evidence="2">
    <location>
        <begin position="1131"/>
        <end position="1158"/>
    </location>
</feature>
<dbReference type="PROSITE" id="PS51194">
    <property type="entry name" value="HELICASE_CTER"/>
    <property type="match status" value="1"/>
</dbReference>
<dbReference type="Proteomes" id="UP001497444">
    <property type="component" value="Chromosome 11"/>
</dbReference>
<gene>
    <name evidence="6" type="ORF">CSSPJE1EN1_LOCUS3801</name>
</gene>
<keyword evidence="2" id="KW-0175">Coiled coil</keyword>
<dbReference type="Gene3D" id="3.40.50.10810">
    <property type="entry name" value="Tandem AAA-ATPase domain"/>
    <property type="match status" value="1"/>
</dbReference>
<feature type="region of interest" description="Disordered" evidence="3">
    <location>
        <begin position="491"/>
        <end position="516"/>
    </location>
</feature>
<keyword evidence="1" id="KW-0378">Hydrolase</keyword>
<dbReference type="SMART" id="SM00490">
    <property type="entry name" value="HELICc"/>
    <property type="match status" value="1"/>
</dbReference>
<dbReference type="InterPro" id="IPR027417">
    <property type="entry name" value="P-loop_NTPase"/>
</dbReference>
<evidence type="ECO:0000259" key="5">
    <source>
        <dbReference type="PROSITE" id="PS51194"/>
    </source>
</evidence>
<dbReference type="PANTHER" id="PTHR45766:SF5">
    <property type="entry name" value="SNF2 DOMAIN-CONTAINING PROTEIN _ HELICASE DOMAIN-CONTAINING PROTEIN _ HNH ENDONUCLEASE DOMAIN-CONTAINING PROTEIN"/>
    <property type="match status" value="1"/>
</dbReference>
<dbReference type="InterPro" id="IPR003615">
    <property type="entry name" value="HNH_nuc"/>
</dbReference>
<dbReference type="SUPFAM" id="SSF52540">
    <property type="entry name" value="P-loop containing nucleoside triphosphate hydrolases"/>
    <property type="match status" value="2"/>
</dbReference>
<proteinExistence type="predicted"/>
<evidence type="ECO:0008006" key="8">
    <source>
        <dbReference type="Google" id="ProtNLM"/>
    </source>
</evidence>